<feature type="transmembrane region" description="Helical" evidence="6">
    <location>
        <begin position="304"/>
        <end position="328"/>
    </location>
</feature>
<evidence type="ECO:0000256" key="4">
    <source>
        <dbReference type="ARBA" id="ARBA00022989"/>
    </source>
</evidence>
<dbReference type="Proteomes" id="UP000320735">
    <property type="component" value="Unassembled WGS sequence"/>
</dbReference>
<dbReference type="PANTHER" id="PTHR30474">
    <property type="entry name" value="CELL CYCLE PROTEIN"/>
    <property type="match status" value="1"/>
</dbReference>
<dbReference type="GO" id="GO:0005886">
    <property type="term" value="C:plasma membrane"/>
    <property type="evidence" value="ECO:0007669"/>
    <property type="project" value="TreeGrafter"/>
</dbReference>
<protein>
    <submittedName>
        <fullName evidence="7">Peptidoglycan glycosyltransferase MrdB</fullName>
    </submittedName>
</protein>
<dbReference type="InterPro" id="IPR001182">
    <property type="entry name" value="FtsW/RodA"/>
</dbReference>
<dbReference type="GO" id="GO:0051301">
    <property type="term" value="P:cell division"/>
    <property type="evidence" value="ECO:0007669"/>
    <property type="project" value="InterPro"/>
</dbReference>
<evidence type="ECO:0000256" key="2">
    <source>
        <dbReference type="ARBA" id="ARBA00022692"/>
    </source>
</evidence>
<keyword evidence="8" id="KW-1185">Reference proteome</keyword>
<keyword evidence="5 6" id="KW-0472">Membrane</keyword>
<keyword evidence="2 6" id="KW-0812">Transmembrane</keyword>
<evidence type="ECO:0000256" key="1">
    <source>
        <dbReference type="ARBA" id="ARBA00004141"/>
    </source>
</evidence>
<evidence type="ECO:0000313" key="8">
    <source>
        <dbReference type="Proteomes" id="UP000320735"/>
    </source>
</evidence>
<sequence length="376" mass="41011">MNRGEWFRRLPWMIVFCTVSLALCGLSGIAHGDALAGEGAFFERQVVWLVISLPAMLAATLVPYQLFKRNSYLLFGISLVLLLAVYFFPIRNGSHRWIPLGVMNFQPSELAKLAYILALARYLMYRANYRNLTGLLVPFLLSLVPLALILREPDLGTAMLFLPVLFAMLFAAGARTRHLVSIACLGIAVLPLLWMGMSAEQKSRIVTLFVQQDSGRAPAGDGYHLHQSKQVIALGGVWGSETTGMAVDDPRAYHLPAARTDFIFCMIGERWGLVGCAVMLVLYLFLFARGLAVAASTREPFGRLIAVGIVALLAAQTVINTGMVVGLMPITGLTLPLASYGGSSLLFTCVALGLLMNVALRPGYHIASEPFRFSRG</sequence>
<feature type="transmembrane region" description="Helical" evidence="6">
    <location>
        <begin position="155"/>
        <end position="172"/>
    </location>
</feature>
<keyword evidence="3" id="KW-0133">Cell shape</keyword>
<evidence type="ECO:0000256" key="5">
    <source>
        <dbReference type="ARBA" id="ARBA00023136"/>
    </source>
</evidence>
<evidence type="ECO:0000256" key="6">
    <source>
        <dbReference type="SAM" id="Phobius"/>
    </source>
</evidence>
<dbReference type="Pfam" id="PF01098">
    <property type="entry name" value="FTSW_RODA_SPOVE"/>
    <property type="match status" value="1"/>
</dbReference>
<feature type="transmembrane region" description="Helical" evidence="6">
    <location>
        <begin position="71"/>
        <end position="90"/>
    </location>
</feature>
<keyword evidence="4 6" id="KW-1133">Transmembrane helix</keyword>
<accession>A0A5C6BPY0</accession>
<feature type="transmembrane region" description="Helical" evidence="6">
    <location>
        <begin position="46"/>
        <end position="64"/>
    </location>
</feature>
<name>A0A5C6BPY0_9PLAN</name>
<dbReference type="EMBL" id="SJPP01000001">
    <property type="protein sequence ID" value="TWU13059.1"/>
    <property type="molecule type" value="Genomic_DNA"/>
</dbReference>
<evidence type="ECO:0000313" key="7">
    <source>
        <dbReference type="EMBL" id="TWU13059.1"/>
    </source>
</evidence>
<evidence type="ECO:0000256" key="3">
    <source>
        <dbReference type="ARBA" id="ARBA00022960"/>
    </source>
</evidence>
<comment type="subcellular location">
    <subcellularLocation>
        <location evidence="1">Membrane</location>
        <topology evidence="1">Multi-pass membrane protein</topology>
    </subcellularLocation>
</comment>
<dbReference type="AlphaFoldDB" id="A0A5C6BPY0"/>
<dbReference type="RefSeq" id="WP_231963010.1">
    <property type="nucleotide sequence ID" value="NZ_SJPP01000001.1"/>
</dbReference>
<feature type="transmembrane region" description="Helical" evidence="6">
    <location>
        <begin position="179"/>
        <end position="197"/>
    </location>
</feature>
<dbReference type="GO" id="GO:0032153">
    <property type="term" value="C:cell division site"/>
    <property type="evidence" value="ECO:0007669"/>
    <property type="project" value="TreeGrafter"/>
</dbReference>
<gene>
    <name evidence="7" type="primary">mrdB</name>
    <name evidence="7" type="ORF">CA54_18850</name>
</gene>
<reference evidence="7 8" key="1">
    <citation type="submission" date="2019-02" db="EMBL/GenBank/DDBJ databases">
        <title>Deep-cultivation of Planctomycetes and their phenomic and genomic characterization uncovers novel biology.</title>
        <authorList>
            <person name="Wiegand S."/>
            <person name="Jogler M."/>
            <person name="Boedeker C."/>
            <person name="Pinto D."/>
            <person name="Vollmers J."/>
            <person name="Rivas-Marin E."/>
            <person name="Kohn T."/>
            <person name="Peeters S.H."/>
            <person name="Heuer A."/>
            <person name="Rast P."/>
            <person name="Oberbeckmann S."/>
            <person name="Bunk B."/>
            <person name="Jeske O."/>
            <person name="Meyerdierks A."/>
            <person name="Storesund J.E."/>
            <person name="Kallscheuer N."/>
            <person name="Luecker S."/>
            <person name="Lage O.M."/>
            <person name="Pohl T."/>
            <person name="Merkel B.J."/>
            <person name="Hornburger P."/>
            <person name="Mueller R.-W."/>
            <person name="Bruemmer F."/>
            <person name="Labrenz M."/>
            <person name="Spormann A.M."/>
            <person name="Op Den Camp H."/>
            <person name="Overmann J."/>
            <person name="Amann R."/>
            <person name="Jetten M.S.M."/>
            <person name="Mascher T."/>
            <person name="Medema M.H."/>
            <person name="Devos D.P."/>
            <person name="Kaster A.-K."/>
            <person name="Ovreas L."/>
            <person name="Rohde M."/>
            <person name="Galperin M.Y."/>
            <person name="Jogler C."/>
        </authorList>
    </citation>
    <scope>NUCLEOTIDE SEQUENCE [LARGE SCALE GENOMIC DNA]</scope>
    <source>
        <strain evidence="7 8">CA54</strain>
    </source>
</reference>
<keyword evidence="7" id="KW-0808">Transferase</keyword>
<feature type="transmembrane region" description="Helical" evidence="6">
    <location>
        <begin position="271"/>
        <end position="292"/>
    </location>
</feature>
<dbReference type="GO" id="GO:0016740">
    <property type="term" value="F:transferase activity"/>
    <property type="evidence" value="ECO:0007669"/>
    <property type="project" value="UniProtKB-KW"/>
</dbReference>
<organism evidence="7 8">
    <name type="scientific">Symmachiella macrocystis</name>
    <dbReference type="NCBI Taxonomy" id="2527985"/>
    <lineage>
        <taxon>Bacteria</taxon>
        <taxon>Pseudomonadati</taxon>
        <taxon>Planctomycetota</taxon>
        <taxon>Planctomycetia</taxon>
        <taxon>Planctomycetales</taxon>
        <taxon>Planctomycetaceae</taxon>
        <taxon>Symmachiella</taxon>
    </lineage>
</organism>
<dbReference type="GO" id="GO:0008360">
    <property type="term" value="P:regulation of cell shape"/>
    <property type="evidence" value="ECO:0007669"/>
    <property type="project" value="UniProtKB-KW"/>
</dbReference>
<feature type="transmembrane region" description="Helical" evidence="6">
    <location>
        <begin position="110"/>
        <end position="125"/>
    </location>
</feature>
<proteinExistence type="predicted"/>
<dbReference type="GO" id="GO:0015648">
    <property type="term" value="F:lipid-linked peptidoglycan transporter activity"/>
    <property type="evidence" value="ECO:0007669"/>
    <property type="project" value="TreeGrafter"/>
</dbReference>
<feature type="transmembrane region" description="Helical" evidence="6">
    <location>
        <begin position="340"/>
        <end position="360"/>
    </location>
</feature>
<feature type="transmembrane region" description="Helical" evidence="6">
    <location>
        <begin position="132"/>
        <end position="149"/>
    </location>
</feature>
<comment type="caution">
    <text evidence="7">The sequence shown here is derived from an EMBL/GenBank/DDBJ whole genome shotgun (WGS) entry which is preliminary data.</text>
</comment>